<comment type="caution">
    <text evidence="4">The sequence shown here is derived from an EMBL/GenBank/DDBJ whole genome shotgun (WGS) entry which is preliminary data.</text>
</comment>
<dbReference type="Proteomes" id="UP001589628">
    <property type="component" value="Unassembled WGS sequence"/>
</dbReference>
<feature type="signal peptide" evidence="2">
    <location>
        <begin position="1"/>
        <end position="24"/>
    </location>
</feature>
<feature type="coiled-coil region" evidence="1">
    <location>
        <begin position="23"/>
        <end position="113"/>
    </location>
</feature>
<dbReference type="InterPro" id="IPR016047">
    <property type="entry name" value="M23ase_b-sheet_dom"/>
</dbReference>
<dbReference type="PANTHER" id="PTHR21666">
    <property type="entry name" value="PEPTIDASE-RELATED"/>
    <property type="match status" value="1"/>
</dbReference>
<feature type="chain" id="PRO_5045455045" evidence="2">
    <location>
        <begin position="25"/>
        <end position="385"/>
    </location>
</feature>
<keyword evidence="2" id="KW-0732">Signal</keyword>
<evidence type="ECO:0000313" key="4">
    <source>
        <dbReference type="EMBL" id="MFB9886155.1"/>
    </source>
</evidence>
<dbReference type="SUPFAM" id="SSF51261">
    <property type="entry name" value="Duplicated hybrid motif"/>
    <property type="match status" value="1"/>
</dbReference>
<dbReference type="CDD" id="cd12797">
    <property type="entry name" value="M23_peptidase"/>
    <property type="match status" value="1"/>
</dbReference>
<organism evidence="4 5">
    <name type="scientific">Balneatrix alpica</name>
    <dbReference type="NCBI Taxonomy" id="75684"/>
    <lineage>
        <taxon>Bacteria</taxon>
        <taxon>Pseudomonadati</taxon>
        <taxon>Pseudomonadota</taxon>
        <taxon>Gammaproteobacteria</taxon>
        <taxon>Oceanospirillales</taxon>
        <taxon>Balneatrichaceae</taxon>
        <taxon>Balneatrix</taxon>
    </lineage>
</organism>
<evidence type="ECO:0000259" key="3">
    <source>
        <dbReference type="Pfam" id="PF01551"/>
    </source>
</evidence>
<dbReference type="Pfam" id="PF01551">
    <property type="entry name" value="Peptidase_M23"/>
    <property type="match status" value="1"/>
</dbReference>
<keyword evidence="4" id="KW-0378">Hydrolase</keyword>
<sequence length="385" mass="44094">MTGLRWFWPLLCCLWWGIPTTVQAAGEQDKAATEAQIKQLKQDIKRLQNWLQDAQSERDTLLEQLRRSETDMGKLQKLIREQEQQLKQLDQQIKALEGKQRQLEQSKLQQKDTLARQLRAAYINGQGHDRLKMLLSQQDPSEIARLWQYQNYLHDAHLSQLQRYRQLQSELELVEAELQQGRHQRQQQLQELQQRQQQLAQTRESRNQTLAALQKRMGKEQQRLAGLKADEQRLQTVLSEIQKALAAAKLAEQQGNFPQYKGRLPLPLNGRILASYGSQQDSVRNDGLIIAGQAGDLVKAVHGGRVVFADWLRGFGLLLILDHGQGYMTLYGHNETLLKDTGDWVQAGEALATLGRSGGQSTSSLYFAIRYHGKPTDPRPWLKQG</sequence>
<evidence type="ECO:0000256" key="1">
    <source>
        <dbReference type="SAM" id="Coils"/>
    </source>
</evidence>
<feature type="coiled-coil region" evidence="1">
    <location>
        <begin position="164"/>
        <end position="254"/>
    </location>
</feature>
<keyword evidence="1" id="KW-0175">Coiled coil</keyword>
<dbReference type="Gene3D" id="2.70.70.10">
    <property type="entry name" value="Glucose Permease (Domain IIA)"/>
    <property type="match status" value="1"/>
</dbReference>
<dbReference type="Gene3D" id="6.10.250.3150">
    <property type="match status" value="1"/>
</dbReference>
<dbReference type="InterPro" id="IPR050570">
    <property type="entry name" value="Cell_wall_metabolism_enzyme"/>
</dbReference>
<proteinExistence type="predicted"/>
<dbReference type="PANTHER" id="PTHR21666:SF270">
    <property type="entry name" value="MUREIN HYDROLASE ACTIVATOR ENVC"/>
    <property type="match status" value="1"/>
</dbReference>
<keyword evidence="5" id="KW-1185">Reference proteome</keyword>
<reference evidence="4 5" key="1">
    <citation type="submission" date="2024-09" db="EMBL/GenBank/DDBJ databases">
        <authorList>
            <person name="Sun Q."/>
            <person name="Mori K."/>
        </authorList>
    </citation>
    <scope>NUCLEOTIDE SEQUENCE [LARGE SCALE GENOMIC DNA]</scope>
    <source>
        <strain evidence="4 5">ATCC 51285</strain>
    </source>
</reference>
<gene>
    <name evidence="4" type="ORF">ACFFLH_07010</name>
</gene>
<dbReference type="RefSeq" id="WP_051527436.1">
    <property type="nucleotide sequence ID" value="NZ_JAUESS010000007.1"/>
</dbReference>
<dbReference type="EMBL" id="JBHLZN010000002">
    <property type="protein sequence ID" value="MFB9886155.1"/>
    <property type="molecule type" value="Genomic_DNA"/>
</dbReference>
<protein>
    <submittedName>
        <fullName evidence="4">Murein hydrolase activator EnvC family protein</fullName>
    </submittedName>
</protein>
<accession>A0ABV5ZBG6</accession>
<evidence type="ECO:0000313" key="5">
    <source>
        <dbReference type="Proteomes" id="UP001589628"/>
    </source>
</evidence>
<evidence type="ECO:0000256" key="2">
    <source>
        <dbReference type="SAM" id="SignalP"/>
    </source>
</evidence>
<dbReference type="InterPro" id="IPR011055">
    <property type="entry name" value="Dup_hybrid_motif"/>
</dbReference>
<name>A0ABV5ZBG6_9GAMM</name>
<feature type="domain" description="M23ase beta-sheet core" evidence="3">
    <location>
        <begin position="285"/>
        <end position="378"/>
    </location>
</feature>
<dbReference type="GO" id="GO:0016787">
    <property type="term" value="F:hydrolase activity"/>
    <property type="evidence" value="ECO:0007669"/>
    <property type="project" value="UniProtKB-KW"/>
</dbReference>